<feature type="region of interest" description="Disordered" evidence="8">
    <location>
        <begin position="117"/>
        <end position="136"/>
    </location>
</feature>
<dbReference type="Pfam" id="PF26112">
    <property type="entry name" value="UBA_RNF216"/>
    <property type="match status" value="1"/>
</dbReference>
<dbReference type="Pfam" id="PF26191">
    <property type="entry name" value="RING-HC_RBR_RNF216"/>
    <property type="match status" value="1"/>
</dbReference>
<dbReference type="InterPro" id="IPR044066">
    <property type="entry name" value="TRIAD_supradom"/>
</dbReference>
<keyword evidence="3" id="KW-0479">Metal-binding</keyword>
<evidence type="ECO:0000313" key="11">
    <source>
        <dbReference type="EMBL" id="KAK4466417.1"/>
    </source>
</evidence>
<dbReference type="AlphaFoldDB" id="A0AAV9I4Q8"/>
<organism evidence="11 12">
    <name type="scientific">Cladorrhinum samala</name>
    <dbReference type="NCBI Taxonomy" id="585594"/>
    <lineage>
        <taxon>Eukaryota</taxon>
        <taxon>Fungi</taxon>
        <taxon>Dikarya</taxon>
        <taxon>Ascomycota</taxon>
        <taxon>Pezizomycotina</taxon>
        <taxon>Sordariomycetes</taxon>
        <taxon>Sordariomycetidae</taxon>
        <taxon>Sordariales</taxon>
        <taxon>Podosporaceae</taxon>
        <taxon>Cladorrhinum</taxon>
    </lineage>
</organism>
<gene>
    <name evidence="11" type="ORF">QBC42DRAFT_259496</name>
</gene>
<evidence type="ECO:0000256" key="9">
    <source>
        <dbReference type="SAM" id="Phobius"/>
    </source>
</evidence>
<evidence type="ECO:0000256" key="6">
    <source>
        <dbReference type="ARBA" id="ARBA00022786"/>
    </source>
</evidence>
<dbReference type="SUPFAM" id="SSF57850">
    <property type="entry name" value="RING/U-box"/>
    <property type="match status" value="1"/>
</dbReference>
<keyword evidence="6" id="KW-0833">Ubl conjugation pathway</keyword>
<evidence type="ECO:0000256" key="8">
    <source>
        <dbReference type="SAM" id="MobiDB-lite"/>
    </source>
</evidence>
<evidence type="ECO:0000256" key="5">
    <source>
        <dbReference type="ARBA" id="ARBA00022771"/>
    </source>
</evidence>
<dbReference type="Proteomes" id="UP001321749">
    <property type="component" value="Unassembled WGS sequence"/>
</dbReference>
<keyword evidence="5" id="KW-0863">Zinc-finger</keyword>
<evidence type="ECO:0000256" key="7">
    <source>
        <dbReference type="ARBA" id="ARBA00022833"/>
    </source>
</evidence>
<dbReference type="Gene3D" id="1.20.120.1750">
    <property type="match status" value="1"/>
</dbReference>
<dbReference type="CDD" id="cd20353">
    <property type="entry name" value="Rcat_RBR_RNF216"/>
    <property type="match status" value="1"/>
</dbReference>
<proteinExistence type="predicted"/>
<dbReference type="PANTHER" id="PTHR22770:SF42">
    <property type="entry name" value="FINGER PROTEIN (ZIN), PUTATIVE (AFU_ORTHOLOGUE AFUA_4G03910)-RELATED"/>
    <property type="match status" value="1"/>
</dbReference>
<feature type="domain" description="RING-type" evidence="10">
    <location>
        <begin position="288"/>
        <end position="593"/>
    </location>
</feature>
<evidence type="ECO:0000256" key="1">
    <source>
        <dbReference type="ARBA" id="ARBA00004906"/>
    </source>
</evidence>
<evidence type="ECO:0000256" key="2">
    <source>
        <dbReference type="ARBA" id="ARBA00022679"/>
    </source>
</evidence>
<dbReference type="GO" id="GO:0008270">
    <property type="term" value="F:zinc ion binding"/>
    <property type="evidence" value="ECO:0007669"/>
    <property type="project" value="UniProtKB-KW"/>
</dbReference>
<dbReference type="PANTHER" id="PTHR22770">
    <property type="entry name" value="UBIQUITIN CONJUGATING ENZYME 7 INTERACTING PROTEIN-RELATED"/>
    <property type="match status" value="1"/>
</dbReference>
<dbReference type="InterPro" id="IPR058758">
    <property type="entry name" value="UBA_RNF216"/>
</dbReference>
<name>A0AAV9I4Q8_9PEZI</name>
<reference evidence="11" key="2">
    <citation type="submission" date="2023-06" db="EMBL/GenBank/DDBJ databases">
        <authorList>
            <consortium name="Lawrence Berkeley National Laboratory"/>
            <person name="Mondo S.J."/>
            <person name="Hensen N."/>
            <person name="Bonometti L."/>
            <person name="Westerberg I."/>
            <person name="Brannstrom I.O."/>
            <person name="Guillou S."/>
            <person name="Cros-Aarteil S."/>
            <person name="Calhoun S."/>
            <person name="Haridas S."/>
            <person name="Kuo A."/>
            <person name="Pangilinan J."/>
            <person name="Riley R."/>
            <person name="Labutti K."/>
            <person name="Andreopoulos B."/>
            <person name="Lipzen A."/>
            <person name="Chen C."/>
            <person name="Yanf M."/>
            <person name="Daum C."/>
            <person name="Ng V."/>
            <person name="Clum A."/>
            <person name="Steindorff A."/>
            <person name="Ohm R."/>
            <person name="Martin F."/>
            <person name="Silar P."/>
            <person name="Natvig D."/>
            <person name="Lalanne C."/>
            <person name="Gautier V."/>
            <person name="Ament-Velasquez S.L."/>
            <person name="Kruys A."/>
            <person name="Hutchinson M.I."/>
            <person name="Powell A.J."/>
            <person name="Barry K."/>
            <person name="Miller A.N."/>
            <person name="Grigoriev I.V."/>
            <person name="Debuchy R."/>
            <person name="Gladieux P."/>
            <person name="Thoren M.H."/>
            <person name="Johannesson H."/>
        </authorList>
    </citation>
    <scope>NUCLEOTIDE SEQUENCE</scope>
    <source>
        <strain evidence="11">PSN324</strain>
    </source>
</reference>
<keyword evidence="7" id="KW-0862">Zinc</keyword>
<evidence type="ECO:0000259" key="10">
    <source>
        <dbReference type="PROSITE" id="PS51873"/>
    </source>
</evidence>
<reference evidence="11" key="1">
    <citation type="journal article" date="2023" name="Mol. Phylogenet. Evol.">
        <title>Genome-scale phylogeny and comparative genomics of the fungal order Sordariales.</title>
        <authorList>
            <person name="Hensen N."/>
            <person name="Bonometti L."/>
            <person name="Westerberg I."/>
            <person name="Brannstrom I.O."/>
            <person name="Guillou S."/>
            <person name="Cros-Aarteil S."/>
            <person name="Calhoun S."/>
            <person name="Haridas S."/>
            <person name="Kuo A."/>
            <person name="Mondo S."/>
            <person name="Pangilinan J."/>
            <person name="Riley R."/>
            <person name="LaButti K."/>
            <person name="Andreopoulos B."/>
            <person name="Lipzen A."/>
            <person name="Chen C."/>
            <person name="Yan M."/>
            <person name="Daum C."/>
            <person name="Ng V."/>
            <person name="Clum A."/>
            <person name="Steindorff A."/>
            <person name="Ohm R.A."/>
            <person name="Martin F."/>
            <person name="Silar P."/>
            <person name="Natvig D.O."/>
            <person name="Lalanne C."/>
            <person name="Gautier V."/>
            <person name="Ament-Velasquez S.L."/>
            <person name="Kruys A."/>
            <person name="Hutchinson M.I."/>
            <person name="Powell A.J."/>
            <person name="Barry K."/>
            <person name="Miller A.N."/>
            <person name="Grigoriev I.V."/>
            <person name="Debuchy R."/>
            <person name="Gladieux P."/>
            <person name="Hiltunen Thoren M."/>
            <person name="Johannesson H."/>
        </authorList>
    </citation>
    <scope>NUCLEOTIDE SEQUENCE</scope>
    <source>
        <strain evidence="11">PSN324</strain>
    </source>
</reference>
<accession>A0AAV9I4Q8</accession>
<dbReference type="InterPro" id="IPR047544">
    <property type="entry name" value="RING-HC_RBR_RNF216"/>
</dbReference>
<dbReference type="InterPro" id="IPR047546">
    <property type="entry name" value="Rcat_RBR_RNF216"/>
</dbReference>
<keyword evidence="9" id="KW-1133">Transmembrane helix</keyword>
<sequence length="692" mass="76339">MVFSALISGSSSADRAAKAATKASTTPSAVVSPSATSIRENFISDESQIKPPEPDAPDLRELNACLAALAAVFPDIQIEVFRELLTHFDGESRRALAADALLKSRVTWVKGRWRVKKDGKPDTAAPPEAPGDAGKVEDGFTQIPRRHAFRSAEYKNAVRSLACHEFKGLSRSTINAVLAETNYSYLEAREALVGLSAKSWRYTISSLFRGHKVVSAADAKHHPLVVYKSTGLGSIVPTIKSTGCAELDGELYRALIAPLRVKERADILEKDRKLAVELNNTEAEETENMFECACCYTESTFEELTSCNTTGHLICFRCIQHTITEAVFGQGWQRSIDKDTGTLCCPAVDSSECSGRIPQDHMLRAMLDAPSGAEVMHRLDQRLADNCLVATGLPLIRCPFCAYAEIDDIYLPPNASHRSRNTELLRLRGQNIYTLILLLIIFLTIPFAVPILLFLSFILLCLLTHQKTAAHLRKIYSQALQRRNRRRRGLRFACQNLSCRKLSCLSCHKEWQDVHICNESALVSLRTQIEQAMSMAIKRVCPKCNTSFVKNQGCNKLTCPCGYKMCYVCRKDIGAKEGPDAGYRHFCEHFRPDGGQGKKCEECTKCSLWEAEDTDSVLENAKSEAERKWMESEGRELSGDERKFLATGVGGAADGGGKGGLGGVGMGRGMGRKRGLPSLDEVCDFLVEYIVS</sequence>
<dbReference type="InterPro" id="IPR051628">
    <property type="entry name" value="LUBAC_E3_Ligases"/>
</dbReference>
<keyword evidence="4" id="KW-0677">Repeat</keyword>
<dbReference type="EMBL" id="MU864932">
    <property type="protein sequence ID" value="KAK4466417.1"/>
    <property type="molecule type" value="Genomic_DNA"/>
</dbReference>
<protein>
    <submittedName>
        <fullName evidence="11">E3 ubiquitin-protein ligase ARI4</fullName>
    </submittedName>
</protein>
<dbReference type="CDD" id="cd16630">
    <property type="entry name" value="RING-HC_RBR_RNF216"/>
    <property type="match status" value="1"/>
</dbReference>
<keyword evidence="9" id="KW-0812">Transmembrane</keyword>
<dbReference type="PROSITE" id="PS51873">
    <property type="entry name" value="TRIAD"/>
    <property type="match status" value="1"/>
</dbReference>
<keyword evidence="12" id="KW-1185">Reference proteome</keyword>
<evidence type="ECO:0000256" key="4">
    <source>
        <dbReference type="ARBA" id="ARBA00022737"/>
    </source>
</evidence>
<feature type="transmembrane region" description="Helical" evidence="9">
    <location>
        <begin position="432"/>
        <end position="463"/>
    </location>
</feature>
<evidence type="ECO:0000256" key="3">
    <source>
        <dbReference type="ARBA" id="ARBA00022723"/>
    </source>
</evidence>
<dbReference type="Pfam" id="PF26200">
    <property type="entry name" value="Rcat_RNF216"/>
    <property type="match status" value="1"/>
</dbReference>
<keyword evidence="2" id="KW-0808">Transferase</keyword>
<keyword evidence="9" id="KW-0472">Membrane</keyword>
<evidence type="ECO:0000313" key="12">
    <source>
        <dbReference type="Proteomes" id="UP001321749"/>
    </source>
</evidence>
<comment type="caution">
    <text evidence="11">The sequence shown here is derived from an EMBL/GenBank/DDBJ whole genome shotgun (WGS) entry which is preliminary data.</text>
</comment>
<dbReference type="GO" id="GO:0016740">
    <property type="term" value="F:transferase activity"/>
    <property type="evidence" value="ECO:0007669"/>
    <property type="project" value="UniProtKB-KW"/>
</dbReference>
<comment type="pathway">
    <text evidence="1">Protein modification; protein ubiquitination.</text>
</comment>